<dbReference type="PANTHER" id="PTHR14432">
    <property type="entry name" value="PROSAPIP2 PROTEIN/5-AZACYTIDINE INDUCED GENE 2"/>
    <property type="match status" value="1"/>
</dbReference>
<dbReference type="Proteomes" id="UP000265180">
    <property type="component" value="Chromosome 19"/>
</dbReference>
<evidence type="ECO:0000313" key="3">
    <source>
        <dbReference type="Proteomes" id="UP000265180"/>
    </source>
</evidence>
<protein>
    <recommendedName>
        <fullName evidence="4">TBK1 binding protein 1</fullName>
    </recommendedName>
</protein>
<proteinExistence type="predicted"/>
<keyword evidence="1" id="KW-0175">Coiled coil</keyword>
<feature type="coiled-coil region" evidence="1">
    <location>
        <begin position="141"/>
        <end position="168"/>
    </location>
</feature>
<organism evidence="2 3">
    <name type="scientific">Oryzias latipes</name>
    <name type="common">Japanese rice fish</name>
    <name type="synonym">Japanese killifish</name>
    <dbReference type="NCBI Taxonomy" id="8090"/>
    <lineage>
        <taxon>Eukaryota</taxon>
        <taxon>Metazoa</taxon>
        <taxon>Chordata</taxon>
        <taxon>Craniata</taxon>
        <taxon>Vertebrata</taxon>
        <taxon>Euteleostomi</taxon>
        <taxon>Actinopterygii</taxon>
        <taxon>Neopterygii</taxon>
        <taxon>Teleostei</taxon>
        <taxon>Neoteleostei</taxon>
        <taxon>Acanthomorphata</taxon>
        <taxon>Ovalentaria</taxon>
        <taxon>Atherinomorphae</taxon>
        <taxon>Beloniformes</taxon>
        <taxon>Adrianichthyidae</taxon>
        <taxon>Oryziinae</taxon>
        <taxon>Oryzias</taxon>
    </lineage>
</organism>
<accession>A0A3P9MQM5</accession>
<reference evidence="2" key="4">
    <citation type="submission" date="2025-09" db="UniProtKB">
        <authorList>
            <consortium name="Ensembl"/>
        </authorList>
    </citation>
    <scope>IDENTIFICATION</scope>
    <source>
        <strain evidence="2">HNI</strain>
    </source>
</reference>
<dbReference type="InterPro" id="IPR051891">
    <property type="entry name" value="TBK1-IKBKE_adapters"/>
</dbReference>
<sequence length="197" mass="22547">MQSLFGGGELGLLGGGNDAGGLKEDGCSSMAWRSSPLPPDDVYSASHFALITAYQDIKTRLASLERENSTIKRKLKIYEIKFPMINEFGEDTNSYCSFESKETVLLQSENGNLQQRVNVLTHELQKRNDREEQLGDVIKAYEKIHLEKNNLQRDLDKMVRENEQLNSFFSSCFWIKYMFYLCPTQSIITILDIVQKT</sequence>
<dbReference type="AlphaFoldDB" id="A0A3P9MQM5"/>
<reference key="1">
    <citation type="journal article" date="2007" name="Nature">
        <title>The medaka draft genome and insights into vertebrate genome evolution.</title>
        <authorList>
            <person name="Kasahara M."/>
            <person name="Naruse K."/>
            <person name="Sasaki S."/>
            <person name="Nakatani Y."/>
            <person name="Qu W."/>
            <person name="Ahsan B."/>
            <person name="Yamada T."/>
            <person name="Nagayasu Y."/>
            <person name="Doi K."/>
            <person name="Kasai Y."/>
            <person name="Jindo T."/>
            <person name="Kobayashi D."/>
            <person name="Shimada A."/>
            <person name="Toyoda A."/>
            <person name="Kuroki Y."/>
            <person name="Fujiyama A."/>
            <person name="Sasaki T."/>
            <person name="Shimizu A."/>
            <person name="Asakawa S."/>
            <person name="Shimizu N."/>
            <person name="Hashimoto S."/>
            <person name="Yang J."/>
            <person name="Lee Y."/>
            <person name="Matsushima K."/>
            <person name="Sugano S."/>
            <person name="Sakaizumi M."/>
            <person name="Narita T."/>
            <person name="Ohishi K."/>
            <person name="Haga S."/>
            <person name="Ohta F."/>
            <person name="Nomoto H."/>
            <person name="Nogata K."/>
            <person name="Morishita T."/>
            <person name="Endo T."/>
            <person name="Shin-I T."/>
            <person name="Takeda H."/>
            <person name="Morishita S."/>
            <person name="Kohara Y."/>
        </authorList>
    </citation>
    <scope>NUCLEOTIDE SEQUENCE [LARGE SCALE GENOMIC DNA]</scope>
    <source>
        <strain>Hd-rR</strain>
    </source>
</reference>
<evidence type="ECO:0000256" key="1">
    <source>
        <dbReference type="SAM" id="Coils"/>
    </source>
</evidence>
<reference evidence="2 3" key="2">
    <citation type="submission" date="2017-04" db="EMBL/GenBank/DDBJ databases">
        <title>CpG methylation of centromeres and impact of large insertions on vertebrate speciation.</title>
        <authorList>
            <person name="Ichikawa K."/>
            <person name="Yoshimura J."/>
            <person name="Morishita S."/>
        </authorList>
    </citation>
    <scope>NUCLEOTIDE SEQUENCE</scope>
    <source>
        <strain evidence="2 3">HNI</strain>
    </source>
</reference>
<feature type="coiled-coil region" evidence="1">
    <location>
        <begin position="54"/>
        <end position="81"/>
    </location>
</feature>
<name>A0A3P9MQM5_ORYLA</name>
<evidence type="ECO:0008006" key="4">
    <source>
        <dbReference type="Google" id="ProtNLM"/>
    </source>
</evidence>
<reference evidence="2" key="3">
    <citation type="submission" date="2025-08" db="UniProtKB">
        <authorList>
            <consortium name="Ensembl"/>
        </authorList>
    </citation>
    <scope>IDENTIFICATION</scope>
    <source>
        <strain evidence="2">HNI</strain>
    </source>
</reference>
<evidence type="ECO:0000313" key="2">
    <source>
        <dbReference type="Ensembl" id="ENSORLP00020035197.1"/>
    </source>
</evidence>
<dbReference type="PANTHER" id="PTHR14432:SF2">
    <property type="entry name" value="TANK-BINDING KINASE 1-BINDING PROTEIN 1"/>
    <property type="match status" value="1"/>
</dbReference>
<dbReference type="Ensembl" id="ENSORLT00020030529.1">
    <property type="protein sequence ID" value="ENSORLP00020035197.1"/>
    <property type="gene ID" value="ENSORLG00020000662.1"/>
</dbReference>